<accession>A0A4V1M3Z4</accession>
<dbReference type="EMBL" id="SDIL01000045">
    <property type="protein sequence ID" value="RXK38577.1"/>
    <property type="molecule type" value="Genomic_DNA"/>
</dbReference>
<proteinExistence type="predicted"/>
<dbReference type="InParanoid" id="A0A4V1M3Z4"/>
<organism evidence="2 3">
    <name type="scientific">Tremella mesenterica</name>
    <name type="common">Jelly fungus</name>
    <dbReference type="NCBI Taxonomy" id="5217"/>
    <lineage>
        <taxon>Eukaryota</taxon>
        <taxon>Fungi</taxon>
        <taxon>Dikarya</taxon>
        <taxon>Basidiomycota</taxon>
        <taxon>Agaricomycotina</taxon>
        <taxon>Tremellomycetes</taxon>
        <taxon>Tremellales</taxon>
        <taxon>Tremellaceae</taxon>
        <taxon>Tremella</taxon>
    </lineage>
</organism>
<sequence>MNDYNNTSYNEASGSASQEGYKTFLAVALVPATLQEVLEAPDGEERYKLNDDIDDIITSLGILGRTHNALSAQWDPILGQFSDEMSELGYTETLRNPRTLESFSVDIKLVPHLLSIETALRNTFMDLQAGDVDTLRAFRFEMNPNTPEPWMIRPLEEKEERFCSLGLEQLSMTTSQLGPTPPEEVVQQFGQWSQGRAMALIHVNNKYARTRRSTRRTDTSRPSVQIKRKRDQVGSTVESAPRRIRRSDWEPSQEVYVEDQDMTNWSEQY</sequence>
<dbReference type="AlphaFoldDB" id="A0A4V1M3Z4"/>
<protein>
    <submittedName>
        <fullName evidence="2">Uncharacterized protein</fullName>
    </submittedName>
</protein>
<name>A0A4V1M3Z4_TREME</name>
<dbReference type="Proteomes" id="UP000289152">
    <property type="component" value="Unassembled WGS sequence"/>
</dbReference>
<comment type="caution">
    <text evidence="2">The sequence shown here is derived from an EMBL/GenBank/DDBJ whole genome shotgun (WGS) entry which is preliminary data.</text>
</comment>
<evidence type="ECO:0000313" key="3">
    <source>
        <dbReference type="Proteomes" id="UP000289152"/>
    </source>
</evidence>
<evidence type="ECO:0000256" key="1">
    <source>
        <dbReference type="SAM" id="MobiDB-lite"/>
    </source>
</evidence>
<keyword evidence="3" id="KW-1185">Reference proteome</keyword>
<reference evidence="2 3" key="1">
    <citation type="submission" date="2016-06" db="EMBL/GenBank/DDBJ databases">
        <title>Evolution of pathogenesis and genome organization in the Tremellales.</title>
        <authorList>
            <person name="Cuomo C."/>
            <person name="Litvintseva A."/>
            <person name="Heitman J."/>
            <person name="Chen Y."/>
            <person name="Sun S."/>
            <person name="Springer D."/>
            <person name="Dromer F."/>
            <person name="Young S."/>
            <person name="Zeng Q."/>
            <person name="Chapman S."/>
            <person name="Gujja S."/>
            <person name="Saif S."/>
            <person name="Birren B."/>
        </authorList>
    </citation>
    <scope>NUCLEOTIDE SEQUENCE [LARGE SCALE GENOMIC DNA]</scope>
    <source>
        <strain evidence="2 3">ATCC 28783</strain>
    </source>
</reference>
<dbReference type="VEuPathDB" id="FungiDB:TREMEDRAFT_62233"/>
<gene>
    <name evidence="2" type="ORF">M231_04083</name>
</gene>
<evidence type="ECO:0000313" key="2">
    <source>
        <dbReference type="EMBL" id="RXK38577.1"/>
    </source>
</evidence>
<feature type="region of interest" description="Disordered" evidence="1">
    <location>
        <begin position="209"/>
        <end position="251"/>
    </location>
</feature>